<protein>
    <submittedName>
        <fullName evidence="1">Putative secreted protein</fullName>
    </submittedName>
</protein>
<proteinExistence type="predicted"/>
<organism evidence="1">
    <name type="scientific">Ixodes ricinus</name>
    <name type="common">Common tick</name>
    <name type="synonym">Acarus ricinus</name>
    <dbReference type="NCBI Taxonomy" id="34613"/>
    <lineage>
        <taxon>Eukaryota</taxon>
        <taxon>Metazoa</taxon>
        <taxon>Ecdysozoa</taxon>
        <taxon>Arthropoda</taxon>
        <taxon>Chelicerata</taxon>
        <taxon>Arachnida</taxon>
        <taxon>Acari</taxon>
        <taxon>Parasitiformes</taxon>
        <taxon>Ixodida</taxon>
        <taxon>Ixodoidea</taxon>
        <taxon>Ixodidae</taxon>
        <taxon>Ixodinae</taxon>
        <taxon>Ixodes</taxon>
    </lineage>
</organism>
<reference evidence="1" key="1">
    <citation type="submission" date="2019-12" db="EMBL/GenBank/DDBJ databases">
        <title>An insight into the sialome of adult female Ixodes ricinus ticks feeding for 6 days.</title>
        <authorList>
            <person name="Perner J."/>
            <person name="Ribeiro J.M.C."/>
        </authorList>
    </citation>
    <scope>NUCLEOTIDE SEQUENCE</scope>
    <source>
        <strain evidence="1">Semi-engorged</strain>
        <tissue evidence="1">Salivary glands</tissue>
    </source>
</reference>
<sequence>MAKLMAIWPTVTHSWPHGSTAMPNTIGLFEGVQHSPRCQNECQEGTCNWLTEATENGQRQASRPRTI</sequence>
<dbReference type="EMBL" id="GIFC01000190">
    <property type="protein sequence ID" value="MXU82273.1"/>
    <property type="molecule type" value="Transcribed_RNA"/>
</dbReference>
<name>A0A6B0U8C0_IXORI</name>
<evidence type="ECO:0000313" key="1">
    <source>
        <dbReference type="EMBL" id="MXU82273.1"/>
    </source>
</evidence>
<accession>A0A6B0U8C0</accession>
<dbReference type="AlphaFoldDB" id="A0A6B0U8C0"/>